<feature type="compositionally biased region" description="Acidic residues" evidence="1">
    <location>
        <begin position="114"/>
        <end position="125"/>
    </location>
</feature>
<sequence>KSKGSRSPWGDGSGAALRPSGDGPDALALAAGGGGGCTASPGQTASARTTVSTADTDAAIDMEVDAMPTAAEVRPHGGVQQDENPDLDLDGGLNCCSWPGLLAVQVFSWREAEGDVDNDDGDEADGGIAPGSAPSGDAAAAVGAAGTAMAASSSEQVAWPTGDALGSSAVAALPDLESLPPLKAATAVLTAVERTCCSSGGADGAAQRATTEADVERRVAVLQKLCGAQAQLLWLLFGVDFPWRDRSWGFGLPTAVAAAETAAAEGASDTPFVPGVDDARLLWRIVGPHAVLLAAPPEVPGLSGEARAALDAGFAAQLGGLLPTLDFLASSLPAMSEALVTTSCAHCYLHSPLQDNLTLACNPEAHLPEWLRPLPQPSQLRLMQAANTDAGEAPPPAPAPAPAATVAGAVTAAAGLGVAAVEGTATSSLQEQVPEFLAAEVRRQREVDPLWEIHRWLYFCILRARGLDQDPLQVRLQPHRAGGGGGAVSAPSATTVAASLLCADSDSSAELEADAAVALYDLALNPTRLQSWGAMQALYTDAVRRLLNEAALNLEVGAFRVQQQHQQSQHQQPSLSQPLPGPSPAQQQQPEVLAERALKQLAKLWRMAVRSATAAIRLDPDPESRAFRLEQLAVLHYDMIAPYHPLYDVWAVVNSPVVTARASPAAAAAAAVEADDRGAAGAGVLVVLSTAAVPPPEALQYGTTSNDVDELWYNSHRMPYMAFVRRDWRYQAACVVATDMWTRAAKVLSGKCRTLPYSVVQHGLEFKSNATLL</sequence>
<name>A0A8J4AYX2_9CHLO</name>
<feature type="non-terminal residue" evidence="2">
    <location>
        <position position="773"/>
    </location>
</feature>
<dbReference type="Proteomes" id="UP000747399">
    <property type="component" value="Unassembled WGS sequence"/>
</dbReference>
<feature type="region of interest" description="Disordered" evidence="1">
    <location>
        <begin position="114"/>
        <end position="140"/>
    </location>
</feature>
<reference evidence="2" key="1">
    <citation type="journal article" date="2021" name="Proc. Natl. Acad. Sci. U.S.A.">
        <title>Three genomes in the algal genus Volvox reveal the fate of a haploid sex-determining region after a transition to homothallism.</title>
        <authorList>
            <person name="Yamamoto K."/>
            <person name="Hamaji T."/>
            <person name="Kawai-Toyooka H."/>
            <person name="Matsuzaki R."/>
            <person name="Takahashi F."/>
            <person name="Nishimura Y."/>
            <person name="Kawachi M."/>
            <person name="Noguchi H."/>
            <person name="Minakuchi Y."/>
            <person name="Umen J.G."/>
            <person name="Toyoda A."/>
            <person name="Nozaki H."/>
        </authorList>
    </citation>
    <scope>NUCLEOTIDE SEQUENCE</scope>
    <source>
        <strain evidence="2">NIES-3780</strain>
    </source>
</reference>
<dbReference type="EMBL" id="BNCO01000008">
    <property type="protein sequence ID" value="GIL50364.1"/>
    <property type="molecule type" value="Genomic_DNA"/>
</dbReference>
<gene>
    <name evidence="2" type="ORF">Vafri_6587</name>
</gene>
<feature type="compositionally biased region" description="Low complexity" evidence="1">
    <location>
        <begin position="20"/>
        <end position="30"/>
    </location>
</feature>
<evidence type="ECO:0000313" key="2">
    <source>
        <dbReference type="EMBL" id="GIL50364.1"/>
    </source>
</evidence>
<feature type="compositionally biased region" description="Low complexity" evidence="1">
    <location>
        <begin position="126"/>
        <end position="140"/>
    </location>
</feature>
<evidence type="ECO:0000256" key="1">
    <source>
        <dbReference type="SAM" id="MobiDB-lite"/>
    </source>
</evidence>
<feature type="region of interest" description="Disordered" evidence="1">
    <location>
        <begin position="563"/>
        <end position="590"/>
    </location>
</feature>
<organism evidence="2 3">
    <name type="scientific">Volvox africanus</name>
    <dbReference type="NCBI Taxonomy" id="51714"/>
    <lineage>
        <taxon>Eukaryota</taxon>
        <taxon>Viridiplantae</taxon>
        <taxon>Chlorophyta</taxon>
        <taxon>core chlorophytes</taxon>
        <taxon>Chlorophyceae</taxon>
        <taxon>CS clade</taxon>
        <taxon>Chlamydomonadales</taxon>
        <taxon>Volvocaceae</taxon>
        <taxon>Volvox</taxon>
    </lineage>
</organism>
<proteinExistence type="predicted"/>
<protein>
    <submittedName>
        <fullName evidence="2">Uncharacterized protein</fullName>
    </submittedName>
</protein>
<dbReference type="AlphaFoldDB" id="A0A8J4AYX2"/>
<feature type="region of interest" description="Disordered" evidence="1">
    <location>
        <begin position="1"/>
        <end position="58"/>
    </location>
</feature>
<accession>A0A8J4AYX2</accession>
<comment type="caution">
    <text evidence="2">The sequence shown here is derived from an EMBL/GenBank/DDBJ whole genome shotgun (WGS) entry which is preliminary data.</text>
</comment>
<evidence type="ECO:0000313" key="3">
    <source>
        <dbReference type="Proteomes" id="UP000747399"/>
    </source>
</evidence>
<feature type="compositionally biased region" description="Polar residues" evidence="1">
    <location>
        <begin position="43"/>
        <end position="55"/>
    </location>
</feature>
<keyword evidence="3" id="KW-1185">Reference proteome</keyword>